<name>A0A7C2IFY8_9THEO</name>
<evidence type="ECO:0000256" key="7">
    <source>
        <dbReference type="ARBA" id="ARBA00023014"/>
    </source>
</evidence>
<feature type="domain" description="4Fe-4S ferredoxin-type" evidence="8">
    <location>
        <begin position="32"/>
        <end position="62"/>
    </location>
</feature>
<accession>A0A7C2IFY8</accession>
<reference evidence="9" key="1">
    <citation type="journal article" date="2020" name="mSystems">
        <title>Genome- and Community-Level Interaction Insights into Carbon Utilization and Element Cycling Functions of Hydrothermarchaeota in Hydrothermal Sediment.</title>
        <authorList>
            <person name="Zhou Z."/>
            <person name="Liu Y."/>
            <person name="Xu W."/>
            <person name="Pan J."/>
            <person name="Luo Z.H."/>
            <person name="Li M."/>
        </authorList>
    </citation>
    <scope>NUCLEOTIDE SEQUENCE [LARGE SCALE GENOMIC DNA]</scope>
    <source>
        <strain evidence="9">SpSt-300</strain>
    </source>
</reference>
<dbReference type="InterPro" id="IPR052375">
    <property type="entry name" value="Complex_I_20kDa-like"/>
</dbReference>
<protein>
    <submittedName>
        <fullName evidence="9">4Fe-4S ferredoxin</fullName>
    </submittedName>
</protein>
<dbReference type="InterPro" id="IPR006137">
    <property type="entry name" value="NADH_UbQ_OxRdtase-like_20kDa"/>
</dbReference>
<keyword evidence="6" id="KW-0408">Iron</keyword>
<dbReference type="GO" id="GO:0051539">
    <property type="term" value="F:4 iron, 4 sulfur cluster binding"/>
    <property type="evidence" value="ECO:0007669"/>
    <property type="project" value="UniProtKB-KW"/>
</dbReference>
<dbReference type="PROSITE" id="PS51379">
    <property type="entry name" value="4FE4S_FER_2"/>
    <property type="match status" value="2"/>
</dbReference>
<comment type="similarity">
    <text evidence="3">Belongs to the FrhG family.</text>
</comment>
<feature type="domain" description="4Fe-4S ferredoxin-type" evidence="8">
    <location>
        <begin position="65"/>
        <end position="94"/>
    </location>
</feature>
<dbReference type="InterPro" id="IPR017900">
    <property type="entry name" value="4Fe4S_Fe_S_CS"/>
</dbReference>
<dbReference type="EMBL" id="DSMU01000376">
    <property type="protein sequence ID" value="HEL66197.1"/>
    <property type="molecule type" value="Genomic_DNA"/>
</dbReference>
<comment type="similarity">
    <text evidence="2">Belongs to the complex I 20 kDa subunit family.</text>
</comment>
<comment type="caution">
    <text evidence="9">The sequence shown here is derived from an EMBL/GenBank/DDBJ whole genome shotgun (WGS) entry which is preliminary data.</text>
</comment>
<dbReference type="InterPro" id="IPR017896">
    <property type="entry name" value="4Fe4S_Fe-S-bd"/>
</dbReference>
<keyword evidence="7" id="KW-0411">Iron-sulfur</keyword>
<dbReference type="Pfam" id="PF01058">
    <property type="entry name" value="Oxidored_q6"/>
    <property type="match status" value="1"/>
</dbReference>
<dbReference type="Pfam" id="PF00037">
    <property type="entry name" value="Fer4"/>
    <property type="match status" value="1"/>
</dbReference>
<organism evidence="9">
    <name type="scientific">Ammonifex degensii</name>
    <dbReference type="NCBI Taxonomy" id="42838"/>
    <lineage>
        <taxon>Bacteria</taxon>
        <taxon>Bacillati</taxon>
        <taxon>Bacillota</taxon>
        <taxon>Clostridia</taxon>
        <taxon>Thermoanaerobacterales</taxon>
        <taxon>Thermoanaerobacteraceae</taxon>
        <taxon>Ammonifex</taxon>
    </lineage>
</organism>
<evidence type="ECO:0000313" key="9">
    <source>
        <dbReference type="EMBL" id="HEL66197.1"/>
    </source>
</evidence>
<keyword evidence="5" id="KW-0479">Metal-binding</keyword>
<evidence type="ECO:0000256" key="4">
    <source>
        <dbReference type="ARBA" id="ARBA00022485"/>
    </source>
</evidence>
<dbReference type="PANTHER" id="PTHR42989:SF1">
    <property type="entry name" value="FORMATE HYDROGENLYASE SUBUNIT 7-RELATED"/>
    <property type="match status" value="1"/>
</dbReference>
<evidence type="ECO:0000256" key="1">
    <source>
        <dbReference type="ARBA" id="ARBA00001966"/>
    </source>
</evidence>
<dbReference type="Gene3D" id="3.30.70.20">
    <property type="match status" value="1"/>
</dbReference>
<evidence type="ECO:0000256" key="5">
    <source>
        <dbReference type="ARBA" id="ARBA00022723"/>
    </source>
</evidence>
<proteinExistence type="inferred from homology"/>
<dbReference type="SUPFAM" id="SSF56770">
    <property type="entry name" value="HydA/Nqo6-like"/>
    <property type="match status" value="1"/>
</dbReference>
<evidence type="ECO:0000256" key="2">
    <source>
        <dbReference type="ARBA" id="ARBA00009173"/>
    </source>
</evidence>
<dbReference type="AlphaFoldDB" id="A0A7C2IFY8"/>
<dbReference type="PROSITE" id="PS00198">
    <property type="entry name" value="4FE4S_FER_1"/>
    <property type="match status" value="1"/>
</dbReference>
<sequence length="251" mass="27336">MANWVLKGLATQVVTTRYPFRREDDIPGACSFTPSVTKDQCLSTCAECAEVCPTGAIRKSLLSPDAPEIDYARCIFCRQCAEVCPKRIISLSKRFELSSLNDGGGILKEAGTANKVRRLFRRSLHIRHMDAGSCEACLSEISALSSPYYDLNRLGFFFTNSPRHADVLLVSGPVTKNLEQSLQKTYEAIPEPKMVIGAGTCAAGGWMAGQNYACRKRLDSLLPVDLVIPGCPPSPLTLLHGLLLALGRVTK</sequence>
<evidence type="ECO:0000256" key="6">
    <source>
        <dbReference type="ARBA" id="ARBA00023004"/>
    </source>
</evidence>
<gene>
    <name evidence="9" type="ORF">ENQ34_05925</name>
</gene>
<comment type="cofactor">
    <cofactor evidence="1">
        <name>[4Fe-4S] cluster</name>
        <dbReference type="ChEBI" id="CHEBI:49883"/>
    </cofactor>
</comment>
<dbReference type="SUPFAM" id="SSF54862">
    <property type="entry name" value="4Fe-4S ferredoxins"/>
    <property type="match status" value="1"/>
</dbReference>
<evidence type="ECO:0000259" key="8">
    <source>
        <dbReference type="PROSITE" id="PS51379"/>
    </source>
</evidence>
<dbReference type="PANTHER" id="PTHR42989">
    <property type="entry name" value="HYDROGENASE-4 COMPONENT I"/>
    <property type="match status" value="1"/>
</dbReference>
<dbReference type="GO" id="GO:0046872">
    <property type="term" value="F:metal ion binding"/>
    <property type="evidence" value="ECO:0007669"/>
    <property type="project" value="UniProtKB-KW"/>
</dbReference>
<evidence type="ECO:0000256" key="3">
    <source>
        <dbReference type="ARBA" id="ARBA00010870"/>
    </source>
</evidence>
<keyword evidence="4" id="KW-0004">4Fe-4S</keyword>
<dbReference type="Gene3D" id="3.40.50.12280">
    <property type="match status" value="1"/>
</dbReference>